<protein>
    <submittedName>
        <fullName evidence="2">T9SS type A sorting domain-containing protein</fullName>
    </submittedName>
</protein>
<evidence type="ECO:0000259" key="1">
    <source>
        <dbReference type="Pfam" id="PF18962"/>
    </source>
</evidence>
<evidence type="ECO:0000313" key="2">
    <source>
        <dbReference type="EMBL" id="MBK0403495.1"/>
    </source>
</evidence>
<name>A0ABS1C277_9BACT</name>
<proteinExistence type="predicted"/>
<evidence type="ECO:0000313" key="3">
    <source>
        <dbReference type="Proteomes" id="UP000644147"/>
    </source>
</evidence>
<dbReference type="InterPro" id="IPR026444">
    <property type="entry name" value="Secre_tail"/>
</dbReference>
<organism evidence="2 3">
    <name type="scientific">Adhaeribacter terrigena</name>
    <dbReference type="NCBI Taxonomy" id="2793070"/>
    <lineage>
        <taxon>Bacteria</taxon>
        <taxon>Pseudomonadati</taxon>
        <taxon>Bacteroidota</taxon>
        <taxon>Cytophagia</taxon>
        <taxon>Cytophagales</taxon>
        <taxon>Hymenobacteraceae</taxon>
        <taxon>Adhaeribacter</taxon>
    </lineage>
</organism>
<dbReference type="Pfam" id="PF18962">
    <property type="entry name" value="Por_Secre_tail"/>
    <property type="match status" value="1"/>
</dbReference>
<dbReference type="RefSeq" id="WP_200506249.1">
    <property type="nucleotide sequence ID" value="NZ_JAEHFX010000005.1"/>
</dbReference>
<dbReference type="Proteomes" id="UP000644147">
    <property type="component" value="Unassembled WGS sequence"/>
</dbReference>
<reference evidence="2 3" key="1">
    <citation type="submission" date="2020-12" db="EMBL/GenBank/DDBJ databases">
        <title>Bacterial novel species Adhaeribacter sp. BT258 isolated from soil.</title>
        <authorList>
            <person name="Jung H.-Y."/>
        </authorList>
    </citation>
    <scope>NUCLEOTIDE SEQUENCE [LARGE SCALE GENOMIC DNA]</scope>
    <source>
        <strain evidence="2 3">BT258</strain>
    </source>
</reference>
<accession>A0ABS1C277</accession>
<sequence>MYPNIPQLPYDTIEVEVFDYSLSVGDTFDISGAGYGMTLNYPDSFNVVKRVYYQNNQKHIEFKGPASESFTMIEGIGGTFGVIWKQYKGGLTNQYLLCSYKDGVKTSYVNKAFQGSCSITGVSEGHPIQKEKISIYPNPAQYQLFIKASSTVKIKTCQILNVFGKVVALPEVPINNAIDIAALPAGLYVLQLNLDNGKVLRQKFVKQQ</sequence>
<gene>
    <name evidence="2" type="ORF">I5M27_10900</name>
</gene>
<dbReference type="EMBL" id="JAEHFX010000005">
    <property type="protein sequence ID" value="MBK0403495.1"/>
    <property type="molecule type" value="Genomic_DNA"/>
</dbReference>
<feature type="domain" description="Secretion system C-terminal sorting" evidence="1">
    <location>
        <begin position="135"/>
        <end position="205"/>
    </location>
</feature>
<keyword evidence="3" id="KW-1185">Reference proteome</keyword>
<comment type="caution">
    <text evidence="2">The sequence shown here is derived from an EMBL/GenBank/DDBJ whole genome shotgun (WGS) entry which is preliminary data.</text>
</comment>
<dbReference type="NCBIfam" id="TIGR04183">
    <property type="entry name" value="Por_Secre_tail"/>
    <property type="match status" value="1"/>
</dbReference>